<evidence type="ECO:0000313" key="3">
    <source>
        <dbReference type="Proteomes" id="UP000028073"/>
    </source>
</evidence>
<name>A0A081MZB4_9GAMM</name>
<dbReference type="AlphaFoldDB" id="A0A081MZB4"/>
<keyword evidence="1" id="KW-1133">Transmembrane helix</keyword>
<dbReference type="Proteomes" id="UP000028073">
    <property type="component" value="Unassembled WGS sequence"/>
</dbReference>
<comment type="caution">
    <text evidence="2">The sequence shown here is derived from an EMBL/GenBank/DDBJ whole genome shotgun (WGS) entry which is preliminary data.</text>
</comment>
<dbReference type="EMBL" id="JOKH01000014">
    <property type="protein sequence ID" value="KEQ11537.1"/>
    <property type="molecule type" value="Genomic_DNA"/>
</dbReference>
<evidence type="ECO:0000256" key="1">
    <source>
        <dbReference type="SAM" id="Phobius"/>
    </source>
</evidence>
<reference evidence="2 3" key="1">
    <citation type="submission" date="2014-06" db="EMBL/GenBank/DDBJ databases">
        <title>Whole Genome Sequences of Three Symbiotic Endozoicomonas Bacteria.</title>
        <authorList>
            <person name="Neave M.J."/>
            <person name="Apprill A."/>
            <person name="Voolstra C.R."/>
        </authorList>
    </citation>
    <scope>NUCLEOTIDE SEQUENCE [LARGE SCALE GENOMIC DNA]</scope>
    <source>
        <strain evidence="2 3">DSM 25634</strain>
    </source>
</reference>
<proteinExistence type="predicted"/>
<protein>
    <submittedName>
        <fullName evidence="2">Uncharacterized protein</fullName>
    </submittedName>
</protein>
<gene>
    <name evidence="2" type="ORF">GZ78_28755</name>
</gene>
<dbReference type="RefSeq" id="WP_051786591.1">
    <property type="nucleotide sequence ID" value="NZ_JOKH01000014.1"/>
</dbReference>
<evidence type="ECO:0000313" key="2">
    <source>
        <dbReference type="EMBL" id="KEQ11537.1"/>
    </source>
</evidence>
<feature type="transmembrane region" description="Helical" evidence="1">
    <location>
        <begin position="6"/>
        <end position="25"/>
    </location>
</feature>
<keyword evidence="1" id="KW-0812">Transmembrane</keyword>
<keyword evidence="1" id="KW-0472">Membrane</keyword>
<keyword evidence="3" id="KW-1185">Reference proteome</keyword>
<dbReference type="OrthoDB" id="5737734at2"/>
<sequence>MSMFTTLFGIASFTMILAWCFFLVFGQVTVKKLRKNPETKDALGVEYMSGLDTLNVAEALSTPRALNKKLEASPLSMLHADSELLYRHTTLLDRILARILFVLFYGSATALLSLAAAEAMGLFS</sequence>
<accession>A0A081MZB4</accession>
<organism evidence="2 3">
    <name type="scientific">Endozoicomonas numazuensis</name>
    <dbReference type="NCBI Taxonomy" id="1137799"/>
    <lineage>
        <taxon>Bacteria</taxon>
        <taxon>Pseudomonadati</taxon>
        <taxon>Pseudomonadota</taxon>
        <taxon>Gammaproteobacteria</taxon>
        <taxon>Oceanospirillales</taxon>
        <taxon>Endozoicomonadaceae</taxon>
        <taxon>Endozoicomonas</taxon>
    </lineage>
</organism>
<feature type="transmembrane region" description="Helical" evidence="1">
    <location>
        <begin position="95"/>
        <end position="117"/>
    </location>
</feature>